<keyword evidence="1" id="KW-0472">Membrane</keyword>
<keyword evidence="3" id="KW-1185">Reference proteome</keyword>
<feature type="transmembrane region" description="Helical" evidence="1">
    <location>
        <begin position="208"/>
        <end position="229"/>
    </location>
</feature>
<sequence length="248" mass="28853">MLPKAVLEAAKYVCNVSLPLQPRTPEERLAHAWQTSSGSQPRCVSNGPWLLPSHKIRKKSIRVKWFYEPTFPMIMDQRCLFAKCDLDEHGGLNLKSIRAKWGLSTTCRIIRYRRETGVKLFIPRNQDYLEPREVKVMKGDDECISIVEEPTEVELSIRTYRQTWVDRKNSLHTARIATRFYFTQSLLPLLLMFMCVAILVLAWPRLGWTAYVTLATLEILFVTSIHLLLQWVHFTRDEGPPPYSSRFA</sequence>
<dbReference type="AlphaFoldDB" id="A0A0C3SCQ9"/>
<evidence type="ECO:0000313" key="2">
    <source>
        <dbReference type="EMBL" id="KIP09035.1"/>
    </source>
</evidence>
<proteinExistence type="predicted"/>
<evidence type="ECO:0000313" key="3">
    <source>
        <dbReference type="Proteomes" id="UP000053257"/>
    </source>
</evidence>
<dbReference type="Proteomes" id="UP000053257">
    <property type="component" value="Unassembled WGS sequence"/>
</dbReference>
<feature type="transmembrane region" description="Helical" evidence="1">
    <location>
        <begin position="180"/>
        <end position="202"/>
    </location>
</feature>
<evidence type="ECO:0000256" key="1">
    <source>
        <dbReference type="SAM" id="Phobius"/>
    </source>
</evidence>
<accession>A0A0C3SCQ9</accession>
<keyword evidence="1" id="KW-0812">Transmembrane</keyword>
<dbReference type="OrthoDB" id="2796521at2759"/>
<dbReference type="HOGENOM" id="CLU_1120493_0_0_1"/>
<organism evidence="2 3">
    <name type="scientific">Phlebiopsis gigantea (strain 11061_1 CR5-6)</name>
    <name type="common">White-rot fungus</name>
    <name type="synonym">Peniophora gigantea</name>
    <dbReference type="NCBI Taxonomy" id="745531"/>
    <lineage>
        <taxon>Eukaryota</taxon>
        <taxon>Fungi</taxon>
        <taxon>Dikarya</taxon>
        <taxon>Basidiomycota</taxon>
        <taxon>Agaricomycotina</taxon>
        <taxon>Agaricomycetes</taxon>
        <taxon>Polyporales</taxon>
        <taxon>Phanerochaetaceae</taxon>
        <taxon>Phlebiopsis</taxon>
    </lineage>
</organism>
<gene>
    <name evidence="2" type="ORF">PHLGIDRAFT_126628</name>
</gene>
<keyword evidence="1" id="KW-1133">Transmembrane helix</keyword>
<dbReference type="EMBL" id="KN840471">
    <property type="protein sequence ID" value="KIP09035.1"/>
    <property type="molecule type" value="Genomic_DNA"/>
</dbReference>
<name>A0A0C3SCQ9_PHLG1</name>
<protein>
    <submittedName>
        <fullName evidence="2">Uncharacterized protein</fullName>
    </submittedName>
</protein>
<reference evidence="2 3" key="1">
    <citation type="journal article" date="2014" name="PLoS Genet.">
        <title>Analysis of the Phlebiopsis gigantea genome, transcriptome and secretome provides insight into its pioneer colonization strategies of wood.</title>
        <authorList>
            <person name="Hori C."/>
            <person name="Ishida T."/>
            <person name="Igarashi K."/>
            <person name="Samejima M."/>
            <person name="Suzuki H."/>
            <person name="Master E."/>
            <person name="Ferreira P."/>
            <person name="Ruiz-Duenas F.J."/>
            <person name="Held B."/>
            <person name="Canessa P."/>
            <person name="Larrondo L.F."/>
            <person name="Schmoll M."/>
            <person name="Druzhinina I.S."/>
            <person name="Kubicek C.P."/>
            <person name="Gaskell J.A."/>
            <person name="Kersten P."/>
            <person name="St John F."/>
            <person name="Glasner J."/>
            <person name="Sabat G."/>
            <person name="Splinter BonDurant S."/>
            <person name="Syed K."/>
            <person name="Yadav J."/>
            <person name="Mgbeahuruike A.C."/>
            <person name="Kovalchuk A."/>
            <person name="Asiegbu F.O."/>
            <person name="Lackner G."/>
            <person name="Hoffmeister D."/>
            <person name="Rencoret J."/>
            <person name="Gutierrez A."/>
            <person name="Sun H."/>
            <person name="Lindquist E."/>
            <person name="Barry K."/>
            <person name="Riley R."/>
            <person name="Grigoriev I.V."/>
            <person name="Henrissat B."/>
            <person name="Kues U."/>
            <person name="Berka R.M."/>
            <person name="Martinez A.T."/>
            <person name="Covert S.F."/>
            <person name="Blanchette R.A."/>
            <person name="Cullen D."/>
        </authorList>
    </citation>
    <scope>NUCLEOTIDE SEQUENCE [LARGE SCALE GENOMIC DNA]</scope>
    <source>
        <strain evidence="2 3">11061_1 CR5-6</strain>
    </source>
</reference>